<feature type="region of interest" description="Disordered" evidence="1">
    <location>
        <begin position="49"/>
        <end position="70"/>
    </location>
</feature>
<evidence type="ECO:0000313" key="2">
    <source>
        <dbReference type="EMBL" id="KAK8398099.1"/>
    </source>
</evidence>
<sequence length="133" mass="15054">MLPRVRFPWITPLITTGHECQGDTTLHHPTCCLYHTWEHHLEYQLSRYSPQPSQPILPPPVPTSTRPSSLKVCGSCQEQQEPCRLSTEDSGSNWISTAAAAATRYFSGRISDRQTLRKTHTHTHTHTARLEAP</sequence>
<evidence type="ECO:0000313" key="3">
    <source>
        <dbReference type="Proteomes" id="UP001487740"/>
    </source>
</evidence>
<dbReference type="Proteomes" id="UP001487740">
    <property type="component" value="Unassembled WGS sequence"/>
</dbReference>
<evidence type="ECO:0000256" key="1">
    <source>
        <dbReference type="SAM" id="MobiDB-lite"/>
    </source>
</evidence>
<dbReference type="AlphaFoldDB" id="A0AAW0UD92"/>
<feature type="compositionally biased region" description="Pro residues" evidence="1">
    <location>
        <begin position="52"/>
        <end position="62"/>
    </location>
</feature>
<name>A0AAW0UD92_SCYPA</name>
<protein>
    <submittedName>
        <fullName evidence="2">Uncharacterized protein</fullName>
    </submittedName>
</protein>
<reference evidence="2 3" key="1">
    <citation type="submission" date="2023-03" db="EMBL/GenBank/DDBJ databases">
        <title>High-quality genome of Scylla paramamosain provides insights in environmental adaptation.</title>
        <authorList>
            <person name="Zhang L."/>
        </authorList>
    </citation>
    <scope>NUCLEOTIDE SEQUENCE [LARGE SCALE GENOMIC DNA]</scope>
    <source>
        <strain evidence="2">LZ_2023a</strain>
        <tissue evidence="2">Muscle</tissue>
    </source>
</reference>
<keyword evidence="3" id="KW-1185">Reference proteome</keyword>
<dbReference type="EMBL" id="JARAKH010000012">
    <property type="protein sequence ID" value="KAK8398099.1"/>
    <property type="molecule type" value="Genomic_DNA"/>
</dbReference>
<accession>A0AAW0UD92</accession>
<proteinExistence type="predicted"/>
<gene>
    <name evidence="2" type="ORF">O3P69_003788</name>
</gene>
<comment type="caution">
    <text evidence="2">The sequence shown here is derived from an EMBL/GenBank/DDBJ whole genome shotgun (WGS) entry which is preliminary data.</text>
</comment>
<organism evidence="2 3">
    <name type="scientific">Scylla paramamosain</name>
    <name type="common">Mud crab</name>
    <dbReference type="NCBI Taxonomy" id="85552"/>
    <lineage>
        <taxon>Eukaryota</taxon>
        <taxon>Metazoa</taxon>
        <taxon>Ecdysozoa</taxon>
        <taxon>Arthropoda</taxon>
        <taxon>Crustacea</taxon>
        <taxon>Multicrustacea</taxon>
        <taxon>Malacostraca</taxon>
        <taxon>Eumalacostraca</taxon>
        <taxon>Eucarida</taxon>
        <taxon>Decapoda</taxon>
        <taxon>Pleocyemata</taxon>
        <taxon>Brachyura</taxon>
        <taxon>Eubrachyura</taxon>
        <taxon>Portunoidea</taxon>
        <taxon>Portunidae</taxon>
        <taxon>Portuninae</taxon>
        <taxon>Scylla</taxon>
    </lineage>
</organism>